<feature type="transmembrane region" description="Helical" evidence="2">
    <location>
        <begin position="104"/>
        <end position="127"/>
    </location>
</feature>
<keyword evidence="2" id="KW-0472">Membrane</keyword>
<dbReference type="RefSeq" id="WP_256134712.1">
    <property type="nucleotide sequence ID" value="NZ_JANFYM010000012.1"/>
</dbReference>
<dbReference type="Proteomes" id="UP001206013">
    <property type="component" value="Unassembled WGS sequence"/>
</dbReference>
<feature type="transmembrane region" description="Helical" evidence="2">
    <location>
        <begin position="139"/>
        <end position="160"/>
    </location>
</feature>
<dbReference type="EMBL" id="JANFYM010000012">
    <property type="protein sequence ID" value="MCQ4793713.1"/>
    <property type="molecule type" value="Genomic_DNA"/>
</dbReference>
<evidence type="ECO:0000313" key="4">
    <source>
        <dbReference type="Proteomes" id="UP001206013"/>
    </source>
</evidence>
<organism evidence="3 4">
    <name type="scientific">Bifidobacterium adolescentis</name>
    <dbReference type="NCBI Taxonomy" id="1680"/>
    <lineage>
        <taxon>Bacteria</taxon>
        <taxon>Bacillati</taxon>
        <taxon>Actinomycetota</taxon>
        <taxon>Actinomycetes</taxon>
        <taxon>Bifidobacteriales</taxon>
        <taxon>Bifidobacteriaceae</taxon>
        <taxon>Bifidobacterium</taxon>
    </lineage>
</organism>
<dbReference type="AlphaFoldDB" id="A0AAW5K020"/>
<keyword evidence="2" id="KW-0812">Transmembrane</keyword>
<evidence type="ECO:0000256" key="1">
    <source>
        <dbReference type="SAM" id="MobiDB-lite"/>
    </source>
</evidence>
<name>A0AAW5K020_BIFAD</name>
<protein>
    <submittedName>
        <fullName evidence="3">Uncharacterized protein</fullName>
    </submittedName>
</protein>
<accession>A0AAW5K020</accession>
<gene>
    <name evidence="3" type="ORF">NE692_09640</name>
</gene>
<feature type="compositionally biased region" description="Basic residues" evidence="1">
    <location>
        <begin position="76"/>
        <end position="91"/>
    </location>
</feature>
<feature type="region of interest" description="Disordered" evidence="1">
    <location>
        <begin position="64"/>
        <end position="95"/>
    </location>
</feature>
<reference evidence="3" key="1">
    <citation type="submission" date="2022-06" db="EMBL/GenBank/DDBJ databases">
        <title>Isolation of gut microbiota from human fecal samples.</title>
        <authorList>
            <person name="Pamer E.G."/>
            <person name="Barat B."/>
            <person name="Waligurski E."/>
            <person name="Medina S."/>
            <person name="Paddock L."/>
            <person name="Mostad J."/>
        </authorList>
    </citation>
    <scope>NUCLEOTIDE SEQUENCE</scope>
    <source>
        <strain evidence="3">SL.1.01</strain>
    </source>
</reference>
<sequence>MDTLLSVIDFDYPFCDAREKTMYYHVLYWDYLHREGVFLRPQSEDTGELTTVIDPASITRMASSHPDNRETTMYGRHGKHDGKPPKIKRSRTKTDKPKHPIEQVMLFVMLAVSIVFLAGTVPLLWFMPVSEPEDMIVRPILTGLIGVAAVSADIPAWIYFARWRRNLCKSQI</sequence>
<keyword evidence="2" id="KW-1133">Transmembrane helix</keyword>
<proteinExistence type="predicted"/>
<evidence type="ECO:0000313" key="3">
    <source>
        <dbReference type="EMBL" id="MCQ4793713.1"/>
    </source>
</evidence>
<comment type="caution">
    <text evidence="3">The sequence shown here is derived from an EMBL/GenBank/DDBJ whole genome shotgun (WGS) entry which is preliminary data.</text>
</comment>
<evidence type="ECO:0000256" key="2">
    <source>
        <dbReference type="SAM" id="Phobius"/>
    </source>
</evidence>